<dbReference type="Proteomes" id="UP001163321">
    <property type="component" value="Chromosome 1"/>
</dbReference>
<dbReference type="EMBL" id="CM047580">
    <property type="protein sequence ID" value="KAI9922286.1"/>
    <property type="molecule type" value="Genomic_DNA"/>
</dbReference>
<evidence type="ECO:0000313" key="2">
    <source>
        <dbReference type="Proteomes" id="UP001163321"/>
    </source>
</evidence>
<keyword evidence="2" id="KW-1185">Reference proteome</keyword>
<organism evidence="1 2">
    <name type="scientific">Peronosclerospora sorghi</name>
    <dbReference type="NCBI Taxonomy" id="230839"/>
    <lineage>
        <taxon>Eukaryota</taxon>
        <taxon>Sar</taxon>
        <taxon>Stramenopiles</taxon>
        <taxon>Oomycota</taxon>
        <taxon>Peronosporomycetes</taxon>
        <taxon>Peronosporales</taxon>
        <taxon>Peronosporaceae</taxon>
        <taxon>Peronosclerospora</taxon>
    </lineage>
</organism>
<reference evidence="1 2" key="1">
    <citation type="journal article" date="2022" name="bioRxiv">
        <title>The genome of the oomycete Peronosclerospora sorghi, a cosmopolitan pathogen of maize and sorghum, is inflated with dispersed pseudogenes.</title>
        <authorList>
            <person name="Fletcher K."/>
            <person name="Martin F."/>
            <person name="Isakeit T."/>
            <person name="Cavanaugh K."/>
            <person name="Magill C."/>
            <person name="Michelmore R."/>
        </authorList>
    </citation>
    <scope>NUCLEOTIDE SEQUENCE [LARGE SCALE GENOMIC DNA]</scope>
    <source>
        <strain evidence="1">P6</strain>
    </source>
</reference>
<sequence length="121" mass="13635">MTIKNNQGGDTILVSHFDLAQQSLKNARQRCIETLQLGINRLHHLQALTTDADYGNDLAQTRADLKTKLAEQAHYSSRKHFALDLGASERCSNFFFRPPQVLHRTLIPVDCGRAGTYLFPI</sequence>
<comment type="caution">
    <text evidence="1">The sequence shown here is derived from an EMBL/GenBank/DDBJ whole genome shotgun (WGS) entry which is preliminary data.</text>
</comment>
<protein>
    <submittedName>
        <fullName evidence="1">Uncharacterized protein</fullName>
    </submittedName>
</protein>
<gene>
    <name evidence="1" type="ORF">PsorP6_000568</name>
</gene>
<accession>A0ACC0WVM3</accession>
<evidence type="ECO:0000313" key="1">
    <source>
        <dbReference type="EMBL" id="KAI9922286.1"/>
    </source>
</evidence>
<name>A0ACC0WVM3_9STRA</name>
<proteinExistence type="predicted"/>